<reference evidence="7" key="4">
    <citation type="journal article" date="2018" name="Nat. Plants">
        <title>Whole-genome landscape of Medicago truncatula symbiotic genes.</title>
        <authorList>
            <person name="Pecrix Y."/>
            <person name="Staton S.E."/>
            <person name="Sallet E."/>
            <person name="Lelandais-Briere C."/>
            <person name="Moreau S."/>
            <person name="Carrere S."/>
            <person name="Blein T."/>
            <person name="Jardinaud M.F."/>
            <person name="Latrasse D."/>
            <person name="Zouine M."/>
            <person name="Zahm M."/>
            <person name="Kreplak J."/>
            <person name="Mayjonade B."/>
            <person name="Satge C."/>
            <person name="Perez M."/>
            <person name="Cauet S."/>
            <person name="Marande W."/>
            <person name="Chantry-Darmon C."/>
            <person name="Lopez-Roques C."/>
            <person name="Bouchez O."/>
            <person name="Berard A."/>
            <person name="Debelle F."/>
            <person name="Munos S."/>
            <person name="Bendahmane A."/>
            <person name="Berges H."/>
            <person name="Niebel A."/>
            <person name="Buitink J."/>
            <person name="Frugier F."/>
            <person name="Benhamed M."/>
            <person name="Crespi M."/>
            <person name="Gouzy J."/>
            <person name="Gamas P."/>
        </authorList>
    </citation>
    <scope>NUCLEOTIDE SEQUENCE [LARGE SCALE GENOMIC DNA]</scope>
    <source>
        <strain evidence="7">cv. Jemalong A17</strain>
    </source>
</reference>
<keyword evidence="6" id="KW-1185">Reference proteome</keyword>
<gene>
    <name evidence="3" type="ordered locus">MTR_3g011830</name>
    <name evidence="4" type="ORF">MtrunA17_Chr3g0080961</name>
</gene>
<organism evidence="5">
    <name type="scientific">Medicago truncatula</name>
    <name type="common">Barrel medic</name>
    <name type="synonym">Medicago tribuloides</name>
    <dbReference type="NCBI Taxonomy" id="3880"/>
    <lineage>
        <taxon>Eukaryota</taxon>
        <taxon>Viridiplantae</taxon>
        <taxon>Streptophyta</taxon>
        <taxon>Embryophyta</taxon>
        <taxon>Tracheophyta</taxon>
        <taxon>Spermatophyta</taxon>
        <taxon>Magnoliopsida</taxon>
        <taxon>eudicotyledons</taxon>
        <taxon>Gunneridae</taxon>
        <taxon>Pentapetalae</taxon>
        <taxon>rosids</taxon>
        <taxon>fabids</taxon>
        <taxon>Fabales</taxon>
        <taxon>Fabaceae</taxon>
        <taxon>Papilionoideae</taxon>
        <taxon>50 kb inversion clade</taxon>
        <taxon>NPAAA clade</taxon>
        <taxon>Hologalegina</taxon>
        <taxon>IRL clade</taxon>
        <taxon>Trifolieae</taxon>
        <taxon>Medicago</taxon>
    </lineage>
</organism>
<dbReference type="HOGENOM" id="CLU_181053_6_2_1"/>
<keyword evidence="1" id="KW-0472">Membrane</keyword>
<dbReference type="Pfam" id="PF07127">
    <property type="entry name" value="Nodulin_late"/>
    <property type="match status" value="1"/>
</dbReference>
<dbReference type="InterPro" id="IPR009810">
    <property type="entry name" value="Nodulin_late_dom"/>
</dbReference>
<evidence type="ECO:0000313" key="4">
    <source>
        <dbReference type="EMBL" id="RHN65538.1"/>
    </source>
</evidence>
<dbReference type="EMBL" id="PSQE01000003">
    <property type="protein sequence ID" value="RHN65538.1"/>
    <property type="molecule type" value="Genomic_DNA"/>
</dbReference>
<dbReference type="Gramene" id="rna13385">
    <property type="protein sequence ID" value="RHN65538.1"/>
    <property type="gene ID" value="gene13385"/>
</dbReference>
<dbReference type="PaxDb" id="3880-AES84586"/>
<evidence type="ECO:0000313" key="5">
    <source>
        <dbReference type="EnsemblPlants" id="KEH32939"/>
    </source>
</evidence>
<feature type="transmembrane region" description="Helical" evidence="1">
    <location>
        <begin position="6"/>
        <end position="25"/>
    </location>
</feature>
<proteinExistence type="predicted"/>
<feature type="domain" description="Late nodulin" evidence="2">
    <location>
        <begin position="1"/>
        <end position="60"/>
    </location>
</feature>
<keyword evidence="1" id="KW-1133">Transmembrane helix</keyword>
<evidence type="ECO:0000256" key="1">
    <source>
        <dbReference type="SAM" id="Phobius"/>
    </source>
</evidence>
<evidence type="ECO:0000313" key="7">
    <source>
        <dbReference type="Proteomes" id="UP000265566"/>
    </source>
</evidence>
<keyword evidence="1" id="KW-0812">Transmembrane</keyword>
<accession>G7ZZE8</accession>
<sequence>MAQKFMFFYALIIFLSSFYVIINTIDPPHHITNHEIPCKYNHDCPTILDYISICPYHYCEFWRTY</sequence>
<evidence type="ECO:0000313" key="6">
    <source>
        <dbReference type="Proteomes" id="UP000002051"/>
    </source>
</evidence>
<protein>
    <submittedName>
        <fullName evidence="3">Nodule Cysteine-Rich (NCR) secreted peptide</fullName>
    </submittedName>
    <submittedName>
        <fullName evidence="4">Putative Late nodulin</fullName>
    </submittedName>
</protein>
<dbReference type="EnsemblPlants" id="KEH32939">
    <property type="protein sequence ID" value="KEH32939"/>
    <property type="gene ID" value="MTR_3g011830"/>
</dbReference>
<reference evidence="3 6" key="1">
    <citation type="journal article" date="2011" name="Nature">
        <title>The Medicago genome provides insight into the evolution of rhizobial symbioses.</title>
        <authorList>
            <person name="Young N.D."/>
            <person name="Debelle F."/>
            <person name="Oldroyd G.E."/>
            <person name="Geurts R."/>
            <person name="Cannon S.B."/>
            <person name="Udvardi M.K."/>
            <person name="Benedito V.A."/>
            <person name="Mayer K.F."/>
            <person name="Gouzy J."/>
            <person name="Schoof H."/>
            <person name="Van de Peer Y."/>
            <person name="Proost S."/>
            <person name="Cook D.R."/>
            <person name="Meyers B.C."/>
            <person name="Spannagl M."/>
            <person name="Cheung F."/>
            <person name="De Mita S."/>
            <person name="Krishnakumar V."/>
            <person name="Gundlach H."/>
            <person name="Zhou S."/>
            <person name="Mudge J."/>
            <person name="Bharti A.K."/>
            <person name="Murray J.D."/>
            <person name="Naoumkina M.A."/>
            <person name="Rosen B."/>
            <person name="Silverstein K.A."/>
            <person name="Tang H."/>
            <person name="Rombauts S."/>
            <person name="Zhao P.X."/>
            <person name="Zhou P."/>
            <person name="Barbe V."/>
            <person name="Bardou P."/>
            <person name="Bechner M."/>
            <person name="Bellec A."/>
            <person name="Berger A."/>
            <person name="Berges H."/>
            <person name="Bidwell S."/>
            <person name="Bisseling T."/>
            <person name="Choisne N."/>
            <person name="Couloux A."/>
            <person name="Denny R."/>
            <person name="Deshpande S."/>
            <person name="Dai X."/>
            <person name="Doyle J.J."/>
            <person name="Dudez A.M."/>
            <person name="Farmer A.D."/>
            <person name="Fouteau S."/>
            <person name="Franken C."/>
            <person name="Gibelin C."/>
            <person name="Gish J."/>
            <person name="Goldstein S."/>
            <person name="Gonzalez A.J."/>
            <person name="Green P.J."/>
            <person name="Hallab A."/>
            <person name="Hartog M."/>
            <person name="Hua A."/>
            <person name="Humphray S.J."/>
            <person name="Jeong D.H."/>
            <person name="Jing Y."/>
            <person name="Jocker A."/>
            <person name="Kenton S.M."/>
            <person name="Kim D.J."/>
            <person name="Klee K."/>
            <person name="Lai H."/>
            <person name="Lang C."/>
            <person name="Lin S."/>
            <person name="Macmil S.L."/>
            <person name="Magdelenat G."/>
            <person name="Matthews L."/>
            <person name="McCorrison J."/>
            <person name="Monaghan E.L."/>
            <person name="Mun J.H."/>
            <person name="Najar F.Z."/>
            <person name="Nicholson C."/>
            <person name="Noirot C."/>
            <person name="O'Bleness M."/>
            <person name="Paule C.R."/>
            <person name="Poulain J."/>
            <person name="Prion F."/>
            <person name="Qin B."/>
            <person name="Qu C."/>
            <person name="Retzel E.F."/>
            <person name="Riddle C."/>
            <person name="Sallet E."/>
            <person name="Samain S."/>
            <person name="Samson N."/>
            <person name="Sanders I."/>
            <person name="Saurat O."/>
            <person name="Scarpelli C."/>
            <person name="Schiex T."/>
            <person name="Segurens B."/>
            <person name="Severin A.J."/>
            <person name="Sherrier D.J."/>
            <person name="Shi R."/>
            <person name="Sims S."/>
            <person name="Singer S.R."/>
            <person name="Sinharoy S."/>
            <person name="Sterck L."/>
            <person name="Viollet A."/>
            <person name="Wang B.B."/>
            <person name="Wang K."/>
            <person name="Wang M."/>
            <person name="Wang X."/>
            <person name="Warfsmann J."/>
            <person name="Weissenbach J."/>
            <person name="White D.D."/>
            <person name="White J.D."/>
            <person name="Wiley G.B."/>
            <person name="Wincker P."/>
            <person name="Xing Y."/>
            <person name="Yang L."/>
            <person name="Yao Z."/>
            <person name="Ying F."/>
            <person name="Zhai J."/>
            <person name="Zhou L."/>
            <person name="Zuber A."/>
            <person name="Denarie J."/>
            <person name="Dixon R.A."/>
            <person name="May G.D."/>
            <person name="Schwartz D.C."/>
            <person name="Rogers J."/>
            <person name="Quetier F."/>
            <person name="Town C.D."/>
            <person name="Roe B.A."/>
        </authorList>
    </citation>
    <scope>NUCLEOTIDE SEQUENCE [LARGE SCALE GENOMIC DNA]</scope>
    <source>
        <strain evidence="3">A17</strain>
        <strain evidence="5 6">cv. Jemalong A17</strain>
    </source>
</reference>
<dbReference type="Proteomes" id="UP000002051">
    <property type="component" value="Chromosome 3"/>
</dbReference>
<reference evidence="3 6" key="2">
    <citation type="journal article" date="2014" name="BMC Genomics">
        <title>An improved genome release (version Mt4.0) for the model legume Medicago truncatula.</title>
        <authorList>
            <person name="Tang H."/>
            <person name="Krishnakumar V."/>
            <person name="Bidwell S."/>
            <person name="Rosen B."/>
            <person name="Chan A."/>
            <person name="Zhou S."/>
            <person name="Gentzbittel L."/>
            <person name="Childs K.L."/>
            <person name="Yandell M."/>
            <person name="Gundlach H."/>
            <person name="Mayer K.F."/>
            <person name="Schwartz D.C."/>
            <person name="Town C.D."/>
        </authorList>
    </citation>
    <scope>GENOME REANNOTATION</scope>
    <source>
        <strain evidence="3">A17</strain>
        <strain evidence="5 6">cv. Jemalong A17</strain>
    </source>
</reference>
<reference evidence="5" key="3">
    <citation type="submission" date="2015-04" db="UniProtKB">
        <authorList>
            <consortium name="EnsemblPlants"/>
        </authorList>
    </citation>
    <scope>IDENTIFICATION</scope>
    <source>
        <strain evidence="5">cv. Jemalong A17</strain>
    </source>
</reference>
<name>G7ZZE8_MEDTR</name>
<dbReference type="AlphaFoldDB" id="G7ZZE8"/>
<dbReference type="GO" id="GO:0046872">
    <property type="term" value="F:metal ion binding"/>
    <property type="evidence" value="ECO:0007669"/>
    <property type="project" value="InterPro"/>
</dbReference>
<evidence type="ECO:0000313" key="3">
    <source>
        <dbReference type="EMBL" id="KEH32939.1"/>
    </source>
</evidence>
<dbReference type="EMBL" id="CM001219">
    <property type="protein sequence ID" value="KEH32939.1"/>
    <property type="molecule type" value="Genomic_DNA"/>
</dbReference>
<evidence type="ECO:0000259" key="2">
    <source>
        <dbReference type="Pfam" id="PF07127"/>
    </source>
</evidence>
<reference evidence="4" key="5">
    <citation type="journal article" date="2018" name="Nat. Plants">
        <title>Whole-genome landscape of Medicago truncatula symbiotic genes.</title>
        <authorList>
            <person name="Pecrix Y."/>
            <person name="Gamas P."/>
            <person name="Carrere S."/>
        </authorList>
    </citation>
    <scope>NUCLEOTIDE SEQUENCE</scope>
    <source>
        <tissue evidence="4">Leaves</tissue>
    </source>
</reference>
<dbReference type="Proteomes" id="UP000265566">
    <property type="component" value="Chromosome 3"/>
</dbReference>